<keyword evidence="7" id="KW-1185">Reference proteome</keyword>
<dbReference type="InterPro" id="IPR000169">
    <property type="entry name" value="Pept_cys_AS"/>
</dbReference>
<dbReference type="Proteomes" id="UP001189429">
    <property type="component" value="Unassembled WGS sequence"/>
</dbReference>
<dbReference type="InterPro" id="IPR000668">
    <property type="entry name" value="Peptidase_C1A_C"/>
</dbReference>
<organism evidence="6 7">
    <name type="scientific">Prorocentrum cordatum</name>
    <dbReference type="NCBI Taxonomy" id="2364126"/>
    <lineage>
        <taxon>Eukaryota</taxon>
        <taxon>Sar</taxon>
        <taxon>Alveolata</taxon>
        <taxon>Dinophyceae</taxon>
        <taxon>Prorocentrales</taxon>
        <taxon>Prorocentraceae</taxon>
        <taxon>Prorocentrum</taxon>
    </lineage>
</organism>
<keyword evidence="2" id="KW-0865">Zymogen</keyword>
<dbReference type="PROSITE" id="PS00639">
    <property type="entry name" value="THIOL_PROTEASE_HIS"/>
    <property type="match status" value="1"/>
</dbReference>
<dbReference type="Pfam" id="PF08246">
    <property type="entry name" value="Inhibitor_I29"/>
    <property type="match status" value="1"/>
</dbReference>
<name>A0ABN9XDH2_9DINO</name>
<protein>
    <recommendedName>
        <fullName evidence="5">Peptidase C1A papain C-terminal domain-containing protein</fullName>
    </recommendedName>
</protein>
<dbReference type="InterPro" id="IPR013201">
    <property type="entry name" value="Prot_inhib_I29"/>
</dbReference>
<dbReference type="SMART" id="SM00645">
    <property type="entry name" value="Pept_C1"/>
    <property type="match status" value="1"/>
</dbReference>
<accession>A0ABN9XDH2</accession>
<keyword evidence="4" id="KW-0732">Signal</keyword>
<comment type="caution">
    <text evidence="6">The sequence shown here is derived from an EMBL/GenBank/DDBJ whole genome shotgun (WGS) entry which is preliminary data.</text>
</comment>
<dbReference type="InterPro" id="IPR025660">
    <property type="entry name" value="Pept_his_AS"/>
</dbReference>
<sequence>MGAVARAGRALLLLGSAALVPTEGERPSDDDVALLVTPHGALHRVEHQRVRQRAFAEFVAKHGLAYHEGHPEHGMRRSLFEAWTQMVEQHNARTDANWRAGVNRFAAHTAEELAQLRGYVRGSERTEGTVSMPGAGRLSMLQVPSRPSRVEDLPAAFGWKGKLNATSSVLDQKGCGSCWAVSSVTALRAHSELFQRYRQFSIQQVLSCAPNPHKCGGSGGCGGATAEIAMDYAAKVGLLTEDELPYRGEDGECPSEVRMPEKDALDVDLAGTGASLVGYSAGAKPGMDTKSGLLGFHKLASNKIADLMLSIHNVGPAVVSIMADGGWSLYESGVYDGCVAGGVINHAVTLIGWGKDKKSGLKYWHLQNSWSSGWGEDGFIRIARQELDEEEANCGWDTDPLQGSGCEGGPSKVLTCGSCGILFDAVVPRFSESEHGWWAQHSGAAD</sequence>
<dbReference type="PROSITE" id="PS00139">
    <property type="entry name" value="THIOL_PROTEASE_CYS"/>
    <property type="match status" value="1"/>
</dbReference>
<reference evidence="6" key="1">
    <citation type="submission" date="2023-10" db="EMBL/GenBank/DDBJ databases">
        <authorList>
            <person name="Chen Y."/>
            <person name="Shah S."/>
            <person name="Dougan E. K."/>
            <person name="Thang M."/>
            <person name="Chan C."/>
        </authorList>
    </citation>
    <scope>NUCLEOTIDE SEQUENCE [LARGE SCALE GENOMIC DNA]</scope>
</reference>
<dbReference type="Pfam" id="PF00112">
    <property type="entry name" value="Peptidase_C1"/>
    <property type="match status" value="1"/>
</dbReference>
<evidence type="ECO:0000256" key="3">
    <source>
        <dbReference type="ARBA" id="ARBA00023157"/>
    </source>
</evidence>
<evidence type="ECO:0000256" key="1">
    <source>
        <dbReference type="ARBA" id="ARBA00008455"/>
    </source>
</evidence>
<dbReference type="InterPro" id="IPR038765">
    <property type="entry name" value="Papain-like_cys_pep_sf"/>
</dbReference>
<dbReference type="InterPro" id="IPR039417">
    <property type="entry name" value="Peptidase_C1A_papain-like"/>
</dbReference>
<feature type="domain" description="Peptidase C1A papain C-terminal" evidence="5">
    <location>
        <begin position="153"/>
        <end position="404"/>
    </location>
</feature>
<gene>
    <name evidence="6" type="ORF">PCOR1329_LOCUS75785</name>
</gene>
<keyword evidence="3" id="KW-1015">Disulfide bond</keyword>
<evidence type="ECO:0000256" key="4">
    <source>
        <dbReference type="SAM" id="SignalP"/>
    </source>
</evidence>
<evidence type="ECO:0000313" key="6">
    <source>
        <dbReference type="EMBL" id="CAK0897663.1"/>
    </source>
</evidence>
<proteinExistence type="inferred from homology"/>
<feature type="chain" id="PRO_5046688361" description="Peptidase C1A papain C-terminal domain-containing protein" evidence="4">
    <location>
        <begin position="25"/>
        <end position="446"/>
    </location>
</feature>
<evidence type="ECO:0000256" key="2">
    <source>
        <dbReference type="ARBA" id="ARBA00023145"/>
    </source>
</evidence>
<dbReference type="PANTHER" id="PTHR12411">
    <property type="entry name" value="CYSTEINE PROTEASE FAMILY C1-RELATED"/>
    <property type="match status" value="1"/>
</dbReference>
<dbReference type="InterPro" id="IPR013128">
    <property type="entry name" value="Peptidase_C1A"/>
</dbReference>
<evidence type="ECO:0000313" key="7">
    <source>
        <dbReference type="Proteomes" id="UP001189429"/>
    </source>
</evidence>
<comment type="similarity">
    <text evidence="1">Belongs to the peptidase C1 family.</text>
</comment>
<evidence type="ECO:0000259" key="5">
    <source>
        <dbReference type="SMART" id="SM00645"/>
    </source>
</evidence>
<dbReference type="Gene3D" id="3.90.70.10">
    <property type="entry name" value="Cysteine proteinases"/>
    <property type="match status" value="1"/>
</dbReference>
<dbReference type="CDD" id="cd02248">
    <property type="entry name" value="Peptidase_C1A"/>
    <property type="match status" value="1"/>
</dbReference>
<dbReference type="SUPFAM" id="SSF54001">
    <property type="entry name" value="Cysteine proteinases"/>
    <property type="match status" value="1"/>
</dbReference>
<dbReference type="EMBL" id="CAUYUJ010020370">
    <property type="protein sequence ID" value="CAK0897663.1"/>
    <property type="molecule type" value="Genomic_DNA"/>
</dbReference>
<feature type="signal peptide" evidence="4">
    <location>
        <begin position="1"/>
        <end position="24"/>
    </location>
</feature>
<dbReference type="PRINTS" id="PR00705">
    <property type="entry name" value="PAPAIN"/>
</dbReference>